<feature type="transmembrane region" description="Helical" evidence="1">
    <location>
        <begin position="111"/>
        <end position="132"/>
    </location>
</feature>
<organism evidence="2 3">
    <name type="scientific">Leucobacter komagatae</name>
    <dbReference type="NCBI Taxonomy" id="55969"/>
    <lineage>
        <taxon>Bacteria</taxon>
        <taxon>Bacillati</taxon>
        <taxon>Actinomycetota</taxon>
        <taxon>Actinomycetes</taxon>
        <taxon>Micrococcales</taxon>
        <taxon>Microbacteriaceae</taxon>
        <taxon>Leucobacter</taxon>
    </lineage>
</organism>
<sequence>MQGVDSREDFLTRFTARRADLLTWAVVLGSFVVGYAGYVYRSVFFYPDSRYYLAMAYLFGGESPEDARLLTEQALVGYDIPVPDTDLLFGWGLVQPRVILPLLAAIPVRLFGPYGLVGVVLVINIVMTIVFTMILKRRFGNGAAIAVTLLINTSHYLQAFKGGALTESLSALWTALSLILAWKWIQSRNKWALTGLAATVIGSAFTRQATFIVAGAFVVAWILGSIKERKNSAWMWPAIVTAVTALAAQVFQTIVFPTFSQAGQYMRMTETDNMLDAILATPTMVAGILVDETATFLRQDVSLLVFILLAIAAMVIFWRREESHLLLGAVLGVALYNITNGNATQFRYAVPGLVFYALAVGLLVAYAAGTISAKKAEFPAVKAASKDETAAQEAVPAN</sequence>
<gene>
    <name evidence="2" type="ORF">FB468_1825</name>
</gene>
<reference evidence="2 3" key="1">
    <citation type="submission" date="2019-06" db="EMBL/GenBank/DDBJ databases">
        <title>Sequencing the genomes of 1000 actinobacteria strains.</title>
        <authorList>
            <person name="Klenk H.-P."/>
        </authorList>
    </citation>
    <scope>NUCLEOTIDE SEQUENCE [LARGE SCALE GENOMIC DNA]</scope>
    <source>
        <strain evidence="2 3">DSM 8803</strain>
    </source>
</reference>
<dbReference type="AlphaFoldDB" id="A0A542Y6R4"/>
<evidence type="ECO:0008006" key="4">
    <source>
        <dbReference type="Google" id="ProtNLM"/>
    </source>
</evidence>
<evidence type="ECO:0000313" key="2">
    <source>
        <dbReference type="EMBL" id="TQL43788.1"/>
    </source>
</evidence>
<evidence type="ECO:0000256" key="1">
    <source>
        <dbReference type="SAM" id="Phobius"/>
    </source>
</evidence>
<name>A0A542Y6R4_9MICO</name>
<dbReference type="EMBL" id="VFON01000001">
    <property type="protein sequence ID" value="TQL43788.1"/>
    <property type="molecule type" value="Genomic_DNA"/>
</dbReference>
<feature type="transmembrane region" description="Helical" evidence="1">
    <location>
        <begin position="21"/>
        <end position="40"/>
    </location>
</feature>
<feature type="transmembrane region" description="Helical" evidence="1">
    <location>
        <begin position="349"/>
        <end position="368"/>
    </location>
</feature>
<keyword evidence="3" id="KW-1185">Reference proteome</keyword>
<feature type="transmembrane region" description="Helical" evidence="1">
    <location>
        <begin position="197"/>
        <end position="222"/>
    </location>
</feature>
<protein>
    <recommendedName>
        <fullName evidence="4">Dolichyl-phosphate-mannose-protein mannosyltransferase</fullName>
    </recommendedName>
</protein>
<proteinExistence type="predicted"/>
<keyword evidence="1" id="KW-0812">Transmembrane</keyword>
<feature type="transmembrane region" description="Helical" evidence="1">
    <location>
        <begin position="234"/>
        <end position="259"/>
    </location>
</feature>
<feature type="transmembrane region" description="Helical" evidence="1">
    <location>
        <begin position="139"/>
        <end position="157"/>
    </location>
</feature>
<keyword evidence="1" id="KW-0472">Membrane</keyword>
<accession>A0A542Y6R4</accession>
<feature type="transmembrane region" description="Helical" evidence="1">
    <location>
        <begin position="325"/>
        <end position="343"/>
    </location>
</feature>
<dbReference type="Proteomes" id="UP000319094">
    <property type="component" value="Unassembled WGS sequence"/>
</dbReference>
<keyword evidence="1" id="KW-1133">Transmembrane helix</keyword>
<evidence type="ECO:0000313" key="3">
    <source>
        <dbReference type="Proteomes" id="UP000319094"/>
    </source>
</evidence>
<feature type="transmembrane region" description="Helical" evidence="1">
    <location>
        <begin position="301"/>
        <end position="318"/>
    </location>
</feature>
<comment type="caution">
    <text evidence="2">The sequence shown here is derived from an EMBL/GenBank/DDBJ whole genome shotgun (WGS) entry which is preliminary data.</text>
</comment>